<dbReference type="Proteomes" id="UP000584374">
    <property type="component" value="Unassembled WGS sequence"/>
</dbReference>
<accession>A0A840Q0H8</accession>
<dbReference type="Gene3D" id="1.10.10.10">
    <property type="entry name" value="Winged helix-like DNA-binding domain superfamily/Winged helix DNA-binding domain"/>
    <property type="match status" value="1"/>
</dbReference>
<name>A0A840Q0H8_9PSEU</name>
<dbReference type="SUPFAM" id="SSF46785">
    <property type="entry name" value="Winged helix' DNA-binding domain"/>
    <property type="match status" value="1"/>
</dbReference>
<evidence type="ECO:0000313" key="5">
    <source>
        <dbReference type="EMBL" id="MBB5153021.1"/>
    </source>
</evidence>
<dbReference type="PROSITE" id="PS50949">
    <property type="entry name" value="HTH_GNTR"/>
    <property type="match status" value="1"/>
</dbReference>
<evidence type="ECO:0000256" key="2">
    <source>
        <dbReference type="ARBA" id="ARBA00023125"/>
    </source>
</evidence>
<dbReference type="InterPro" id="IPR036390">
    <property type="entry name" value="WH_DNA-bd_sf"/>
</dbReference>
<dbReference type="RefSeq" id="WP_184723240.1">
    <property type="nucleotide sequence ID" value="NZ_JACHIW010000001.1"/>
</dbReference>
<proteinExistence type="predicted"/>
<protein>
    <submittedName>
        <fullName evidence="5">GntR family transcriptional regulator</fullName>
    </submittedName>
</protein>
<evidence type="ECO:0000259" key="4">
    <source>
        <dbReference type="PROSITE" id="PS50949"/>
    </source>
</evidence>
<dbReference type="SMART" id="SM00866">
    <property type="entry name" value="UTRA"/>
    <property type="match status" value="1"/>
</dbReference>
<evidence type="ECO:0000313" key="6">
    <source>
        <dbReference type="Proteomes" id="UP000584374"/>
    </source>
</evidence>
<keyword evidence="6" id="KW-1185">Reference proteome</keyword>
<dbReference type="CDD" id="cd07377">
    <property type="entry name" value="WHTH_GntR"/>
    <property type="match status" value="1"/>
</dbReference>
<dbReference type="InterPro" id="IPR000524">
    <property type="entry name" value="Tscrpt_reg_HTH_GntR"/>
</dbReference>
<organism evidence="5 6">
    <name type="scientific">Saccharopolyspora phatthalungensis</name>
    <dbReference type="NCBI Taxonomy" id="664693"/>
    <lineage>
        <taxon>Bacteria</taxon>
        <taxon>Bacillati</taxon>
        <taxon>Actinomycetota</taxon>
        <taxon>Actinomycetes</taxon>
        <taxon>Pseudonocardiales</taxon>
        <taxon>Pseudonocardiaceae</taxon>
        <taxon>Saccharopolyspora</taxon>
    </lineage>
</organism>
<feature type="domain" description="HTH gntR-type" evidence="4">
    <location>
        <begin position="6"/>
        <end position="74"/>
    </location>
</feature>
<dbReference type="PANTHER" id="PTHR44846:SF17">
    <property type="entry name" value="GNTR-FAMILY TRANSCRIPTIONAL REGULATOR"/>
    <property type="match status" value="1"/>
</dbReference>
<comment type="caution">
    <text evidence="5">The sequence shown here is derived from an EMBL/GenBank/DDBJ whole genome shotgun (WGS) entry which is preliminary data.</text>
</comment>
<dbReference type="SMART" id="SM00345">
    <property type="entry name" value="HTH_GNTR"/>
    <property type="match status" value="1"/>
</dbReference>
<dbReference type="InterPro" id="IPR011663">
    <property type="entry name" value="UTRA"/>
</dbReference>
<dbReference type="Pfam" id="PF00392">
    <property type="entry name" value="GntR"/>
    <property type="match status" value="1"/>
</dbReference>
<dbReference type="PANTHER" id="PTHR44846">
    <property type="entry name" value="MANNOSYL-D-GLYCERATE TRANSPORT/METABOLISM SYSTEM REPRESSOR MNGR-RELATED"/>
    <property type="match status" value="1"/>
</dbReference>
<keyword evidence="2" id="KW-0238">DNA-binding</keyword>
<dbReference type="EMBL" id="JACHIW010000001">
    <property type="protein sequence ID" value="MBB5153021.1"/>
    <property type="molecule type" value="Genomic_DNA"/>
</dbReference>
<reference evidence="5 6" key="1">
    <citation type="submission" date="2020-08" db="EMBL/GenBank/DDBJ databases">
        <title>Sequencing the genomes of 1000 actinobacteria strains.</title>
        <authorList>
            <person name="Klenk H.-P."/>
        </authorList>
    </citation>
    <scope>NUCLEOTIDE SEQUENCE [LARGE SCALE GENOMIC DNA]</scope>
    <source>
        <strain evidence="5 6">DSM 45584</strain>
    </source>
</reference>
<dbReference type="InterPro" id="IPR036388">
    <property type="entry name" value="WH-like_DNA-bd_sf"/>
</dbReference>
<dbReference type="GO" id="GO:0003677">
    <property type="term" value="F:DNA binding"/>
    <property type="evidence" value="ECO:0007669"/>
    <property type="project" value="UniProtKB-KW"/>
</dbReference>
<evidence type="ECO:0000256" key="1">
    <source>
        <dbReference type="ARBA" id="ARBA00023015"/>
    </source>
</evidence>
<dbReference type="Pfam" id="PF07702">
    <property type="entry name" value="UTRA"/>
    <property type="match status" value="1"/>
</dbReference>
<dbReference type="PRINTS" id="PR00035">
    <property type="entry name" value="HTHGNTR"/>
</dbReference>
<evidence type="ECO:0000256" key="3">
    <source>
        <dbReference type="ARBA" id="ARBA00023163"/>
    </source>
</evidence>
<dbReference type="Gene3D" id="3.40.1410.10">
    <property type="entry name" value="Chorismate lyase-like"/>
    <property type="match status" value="1"/>
</dbReference>
<dbReference type="SUPFAM" id="SSF64288">
    <property type="entry name" value="Chorismate lyase-like"/>
    <property type="match status" value="1"/>
</dbReference>
<dbReference type="InterPro" id="IPR028978">
    <property type="entry name" value="Chorismate_lyase_/UTRA_dom_sf"/>
</dbReference>
<keyword evidence="1" id="KW-0805">Transcription regulation</keyword>
<sequence length="253" mass="28318">MTTKEEPPSRALATQLRAKIQRGDYAPGEKLPSERTLAAEYGIARNTAAEAVRLLAEEGLVTRQHGKGNFVRGEQALIRLGSDRYSPKYRESGLSPFLLECEKQGKVGRFEVLSVEKIRSPEWVADELGVENGSNVLERENVFWASDDPVYRVTTYVPWGIAKGSGLLRDEIPHKYGIHGIFEDKGYVMARIRESVKTRMPTPEEAEHLQLPSGVPVLEVVHTSLTAEQTAYEVTRFVMRGDMSGLLYNMPVE</sequence>
<keyword evidence="3" id="KW-0804">Transcription</keyword>
<dbReference type="GO" id="GO:0045892">
    <property type="term" value="P:negative regulation of DNA-templated transcription"/>
    <property type="evidence" value="ECO:0007669"/>
    <property type="project" value="TreeGrafter"/>
</dbReference>
<gene>
    <name evidence="5" type="ORF">BJ970_000555</name>
</gene>
<dbReference type="AlphaFoldDB" id="A0A840Q0H8"/>
<dbReference type="InterPro" id="IPR050679">
    <property type="entry name" value="Bact_HTH_transcr_reg"/>
</dbReference>
<dbReference type="GO" id="GO:0003700">
    <property type="term" value="F:DNA-binding transcription factor activity"/>
    <property type="evidence" value="ECO:0007669"/>
    <property type="project" value="InterPro"/>
</dbReference>